<dbReference type="PROSITE" id="PS50837">
    <property type="entry name" value="NACHT"/>
    <property type="match status" value="1"/>
</dbReference>
<dbReference type="InterPro" id="IPR007111">
    <property type="entry name" value="NACHT_NTPase"/>
</dbReference>
<dbReference type="PANTHER" id="PTHR10039">
    <property type="entry name" value="AMELOGENIN"/>
    <property type="match status" value="1"/>
</dbReference>
<feature type="domain" description="NACHT" evidence="2">
    <location>
        <begin position="92"/>
        <end position="252"/>
    </location>
</feature>
<dbReference type="SUPFAM" id="SSF52540">
    <property type="entry name" value="P-loop containing nucleoside triphosphate hydrolases"/>
    <property type="match status" value="1"/>
</dbReference>
<dbReference type="Pfam" id="PF24883">
    <property type="entry name" value="NPHP3_N"/>
    <property type="match status" value="1"/>
</dbReference>
<protein>
    <recommendedName>
        <fullName evidence="2">NACHT domain-containing protein</fullName>
    </recommendedName>
</protein>
<evidence type="ECO:0000313" key="3">
    <source>
        <dbReference type="EMBL" id="RYN88157.1"/>
    </source>
</evidence>
<reference evidence="4" key="1">
    <citation type="journal article" date="2019" name="bioRxiv">
        <title>Genomics, evolutionary history and diagnostics of the Alternaria alternata species group including apple and Asian pear pathotypes.</title>
        <authorList>
            <person name="Armitage A.D."/>
            <person name="Cockerton H.M."/>
            <person name="Sreenivasaprasad S."/>
            <person name="Woodhall J.W."/>
            <person name="Lane C.R."/>
            <person name="Harrison R.J."/>
            <person name="Clarkson J.P."/>
        </authorList>
    </citation>
    <scope>NUCLEOTIDE SEQUENCE [LARGE SCALE GENOMIC DNA]</scope>
    <source>
        <strain evidence="4">FERA 635</strain>
    </source>
</reference>
<evidence type="ECO:0000313" key="4">
    <source>
        <dbReference type="Proteomes" id="UP000293195"/>
    </source>
</evidence>
<keyword evidence="4" id="KW-1185">Reference proteome</keyword>
<name>A0ABY0FUD6_9PLEO</name>
<dbReference type="InterPro" id="IPR027417">
    <property type="entry name" value="P-loop_NTPase"/>
</dbReference>
<dbReference type="EMBL" id="PDXF01000106">
    <property type="protein sequence ID" value="RYN88157.1"/>
    <property type="molecule type" value="Genomic_DNA"/>
</dbReference>
<evidence type="ECO:0000259" key="2">
    <source>
        <dbReference type="PROSITE" id="PS50837"/>
    </source>
</evidence>
<keyword evidence="1" id="KW-0677">Repeat</keyword>
<dbReference type="Proteomes" id="UP000293195">
    <property type="component" value="Unassembled WGS sequence"/>
</dbReference>
<dbReference type="Gene3D" id="3.40.50.300">
    <property type="entry name" value="P-loop containing nucleotide triphosphate hydrolases"/>
    <property type="match status" value="1"/>
</dbReference>
<dbReference type="PANTHER" id="PTHR10039:SF14">
    <property type="entry name" value="NACHT DOMAIN-CONTAINING PROTEIN"/>
    <property type="match status" value="1"/>
</dbReference>
<accession>A0ABY0FUD6</accession>
<proteinExistence type="predicted"/>
<evidence type="ECO:0000256" key="1">
    <source>
        <dbReference type="ARBA" id="ARBA00022737"/>
    </source>
</evidence>
<sequence length="321" mass="36749">MQSPQRHTTTYDGNTIDGNAIAILGNIHGDIHFPDRSGDSEQQRCLRDLRVTDPREDRARIEGDKDRLLRDCYAWILDDVSFQRWRTQDESRLLWIKGDPGKGKTMMTMGVIAELSRPESLYVVVPKKRRRMDDPEPLLSFFFCQNTVPALNNAVSVLRGLIYMLVKQRDSLLRYVQEKHRIAGRQLFKGHNAVYSLQSILSNILNDASLPPTYLLIDALDECTSSLSELLQVIMDASLRRQLRVKWLVTSRNILEIKRYLQPNSLGVKVSLEVKASYIARAVAVFVNSKVQSLATIKKYNLWLQAEVQQQLCDKAEGTFL</sequence>
<dbReference type="InterPro" id="IPR056884">
    <property type="entry name" value="NPHP3-like_N"/>
</dbReference>
<gene>
    <name evidence="3" type="ORF">AA0119_g12090</name>
</gene>
<comment type="caution">
    <text evidence="3">The sequence shown here is derived from an EMBL/GenBank/DDBJ whole genome shotgun (WGS) entry which is preliminary data.</text>
</comment>
<organism evidence="3 4">
    <name type="scientific">Alternaria tenuissima</name>
    <dbReference type="NCBI Taxonomy" id="119927"/>
    <lineage>
        <taxon>Eukaryota</taxon>
        <taxon>Fungi</taxon>
        <taxon>Dikarya</taxon>
        <taxon>Ascomycota</taxon>
        <taxon>Pezizomycotina</taxon>
        <taxon>Dothideomycetes</taxon>
        <taxon>Pleosporomycetidae</taxon>
        <taxon>Pleosporales</taxon>
        <taxon>Pleosporineae</taxon>
        <taxon>Pleosporaceae</taxon>
        <taxon>Alternaria</taxon>
        <taxon>Alternaria sect. Alternaria</taxon>
        <taxon>Alternaria alternata complex</taxon>
    </lineage>
</organism>